<sequence>MTSTCYCSMTAKAICLLLPLVGAARAAREARADLGILEVERPRLQEMKLDSLQQVINSAAAGETLLWRRLTGQPTQDLWTSGLEGYDVSRTLEAYQIDSTAKLRQAMGAAVQLECFGAVLDPLHRCHKAFPIYDFVLTAMLITLFASAMCACCTFPKKEFF</sequence>
<organism evidence="3 4">
    <name type="scientific">Durusdinium trenchii</name>
    <dbReference type="NCBI Taxonomy" id="1381693"/>
    <lineage>
        <taxon>Eukaryota</taxon>
        <taxon>Sar</taxon>
        <taxon>Alveolata</taxon>
        <taxon>Dinophyceae</taxon>
        <taxon>Suessiales</taxon>
        <taxon>Symbiodiniaceae</taxon>
        <taxon>Durusdinium</taxon>
    </lineage>
</organism>
<evidence type="ECO:0000313" key="3">
    <source>
        <dbReference type="EMBL" id="CAK9102258.1"/>
    </source>
</evidence>
<reference evidence="3 4" key="1">
    <citation type="submission" date="2024-02" db="EMBL/GenBank/DDBJ databases">
        <authorList>
            <person name="Chen Y."/>
            <person name="Shah S."/>
            <person name="Dougan E. K."/>
            <person name="Thang M."/>
            <person name="Chan C."/>
        </authorList>
    </citation>
    <scope>NUCLEOTIDE SEQUENCE [LARGE SCALE GENOMIC DNA]</scope>
</reference>
<name>A0ABP0RNP5_9DINO</name>
<gene>
    <name evidence="3" type="ORF">SCF082_LOCUS47798</name>
</gene>
<keyword evidence="1" id="KW-1133">Transmembrane helix</keyword>
<keyword evidence="4" id="KW-1185">Reference proteome</keyword>
<dbReference type="EMBL" id="CAXAMM010041984">
    <property type="protein sequence ID" value="CAK9102258.1"/>
    <property type="molecule type" value="Genomic_DNA"/>
</dbReference>
<evidence type="ECO:0000256" key="1">
    <source>
        <dbReference type="SAM" id="Phobius"/>
    </source>
</evidence>
<protein>
    <submittedName>
        <fullName evidence="3">Uncharacterized protein</fullName>
    </submittedName>
</protein>
<proteinExistence type="predicted"/>
<keyword evidence="1" id="KW-0812">Transmembrane</keyword>
<accession>A0ABP0RNP5</accession>
<comment type="caution">
    <text evidence="3">The sequence shown here is derived from an EMBL/GenBank/DDBJ whole genome shotgun (WGS) entry which is preliminary data.</text>
</comment>
<keyword evidence="1" id="KW-0472">Membrane</keyword>
<feature type="chain" id="PRO_5047278515" evidence="2">
    <location>
        <begin position="27"/>
        <end position="161"/>
    </location>
</feature>
<evidence type="ECO:0000256" key="2">
    <source>
        <dbReference type="SAM" id="SignalP"/>
    </source>
</evidence>
<evidence type="ECO:0000313" key="4">
    <source>
        <dbReference type="Proteomes" id="UP001642464"/>
    </source>
</evidence>
<feature type="signal peptide" evidence="2">
    <location>
        <begin position="1"/>
        <end position="26"/>
    </location>
</feature>
<keyword evidence="2" id="KW-0732">Signal</keyword>
<dbReference type="Proteomes" id="UP001642464">
    <property type="component" value="Unassembled WGS sequence"/>
</dbReference>
<feature type="transmembrane region" description="Helical" evidence="1">
    <location>
        <begin position="135"/>
        <end position="155"/>
    </location>
</feature>